<reference evidence="12 13" key="1">
    <citation type="journal article" date="2012" name="J. Bacteriol.">
        <title>Genome Sequence of Extracellular-Protease-Producing Alishewanella jeotgali Isolated from Traditional Korean Fermented Seafood.</title>
        <authorList>
            <person name="Jung J."/>
            <person name="Chun J."/>
            <person name="Park W."/>
        </authorList>
    </citation>
    <scope>NUCLEOTIDE SEQUENCE [LARGE SCALE GENOMIC DNA]</scope>
    <source>
        <strain evidence="12 13">KCTC 22429</strain>
    </source>
</reference>
<comment type="function">
    <text evidence="1 10">Controls the rotational direction of flagella during chemotaxis.</text>
</comment>
<evidence type="ECO:0000256" key="4">
    <source>
        <dbReference type="ARBA" id="ARBA00022475"/>
    </source>
</evidence>
<keyword evidence="12" id="KW-0282">Flagellum</keyword>
<dbReference type="GO" id="GO:0006935">
    <property type="term" value="P:chemotaxis"/>
    <property type="evidence" value="ECO:0007669"/>
    <property type="project" value="UniProtKB-KW"/>
</dbReference>
<dbReference type="GO" id="GO:0009425">
    <property type="term" value="C:bacterial-type flagellum basal body"/>
    <property type="evidence" value="ECO:0007669"/>
    <property type="project" value="InterPro"/>
</dbReference>
<keyword evidence="12" id="KW-0969">Cilium</keyword>
<comment type="caution">
    <text evidence="12">The sequence shown here is derived from an EMBL/GenBank/DDBJ whole genome shotgun (WGS) entry which is preliminary data.</text>
</comment>
<dbReference type="PATRIC" id="fig|1129374.4.peg.1197"/>
<evidence type="ECO:0000256" key="1">
    <source>
        <dbReference type="ARBA" id="ARBA00002254"/>
    </source>
</evidence>
<dbReference type="eggNOG" id="COG1580">
    <property type="taxonomic scope" value="Bacteria"/>
</dbReference>
<sequence length="134" mass="15553">MRALLPLIFAPLLLLTALPAQAQQNVPEVVYYGFDPDIVTNYVTENRRTLGYLRVSVELMLPSRDMLKTIEYHEPLILDTIIGILSKQSEEKVKSLHGREEIRLIILEQLQQVLRRETGQPMVQDVLFTKYLYQ</sequence>
<evidence type="ECO:0000256" key="3">
    <source>
        <dbReference type="ARBA" id="ARBA00008281"/>
    </source>
</evidence>
<dbReference type="Pfam" id="PF03748">
    <property type="entry name" value="FliL"/>
    <property type="match status" value="1"/>
</dbReference>
<keyword evidence="10" id="KW-0997">Cell inner membrane</keyword>
<keyword evidence="13" id="KW-1185">Reference proteome</keyword>
<keyword evidence="9 10" id="KW-0472">Membrane</keyword>
<proteinExistence type="inferred from homology"/>
<evidence type="ECO:0000256" key="9">
    <source>
        <dbReference type="ARBA" id="ARBA00023136"/>
    </source>
</evidence>
<dbReference type="InterPro" id="IPR005503">
    <property type="entry name" value="FliL"/>
</dbReference>
<gene>
    <name evidence="12" type="ORF">AJE_05966</name>
</gene>
<keyword evidence="7 10" id="KW-0283">Flagellar rotation</keyword>
<dbReference type="GO" id="GO:0071978">
    <property type="term" value="P:bacterial-type flagellum-dependent swarming motility"/>
    <property type="evidence" value="ECO:0007669"/>
    <property type="project" value="TreeGrafter"/>
</dbReference>
<keyword evidence="4" id="KW-1003">Cell membrane</keyword>
<evidence type="ECO:0000256" key="5">
    <source>
        <dbReference type="ARBA" id="ARBA00022500"/>
    </source>
</evidence>
<evidence type="ECO:0000256" key="6">
    <source>
        <dbReference type="ARBA" id="ARBA00022692"/>
    </source>
</evidence>
<keyword evidence="5 10" id="KW-0145">Chemotaxis</keyword>
<dbReference type="EMBL" id="AHTH01000012">
    <property type="protein sequence ID" value="EHR41559.1"/>
    <property type="molecule type" value="Genomic_DNA"/>
</dbReference>
<accession>H3ZCX0</accession>
<dbReference type="Proteomes" id="UP000012046">
    <property type="component" value="Unassembled WGS sequence"/>
</dbReference>
<evidence type="ECO:0000256" key="11">
    <source>
        <dbReference type="SAM" id="SignalP"/>
    </source>
</evidence>
<dbReference type="RefSeq" id="WP_008950103.1">
    <property type="nucleotide sequence ID" value="NZ_AHTH01000012.1"/>
</dbReference>
<dbReference type="GO" id="GO:0005886">
    <property type="term" value="C:plasma membrane"/>
    <property type="evidence" value="ECO:0007669"/>
    <property type="project" value="UniProtKB-SubCell"/>
</dbReference>
<dbReference type="AlphaFoldDB" id="H3ZCX0"/>
<name>H3ZCX0_9ALTE</name>
<evidence type="ECO:0000313" key="13">
    <source>
        <dbReference type="Proteomes" id="UP000012046"/>
    </source>
</evidence>
<feature type="signal peptide" evidence="11">
    <location>
        <begin position="1"/>
        <end position="22"/>
    </location>
</feature>
<evidence type="ECO:0000256" key="8">
    <source>
        <dbReference type="ARBA" id="ARBA00022989"/>
    </source>
</evidence>
<keyword evidence="11" id="KW-0732">Signal</keyword>
<dbReference type="PANTHER" id="PTHR35091:SF5">
    <property type="entry name" value="FLAGELLAR PROTEIN FLIL"/>
    <property type="match status" value="1"/>
</dbReference>
<evidence type="ECO:0000256" key="7">
    <source>
        <dbReference type="ARBA" id="ARBA00022779"/>
    </source>
</evidence>
<evidence type="ECO:0000313" key="12">
    <source>
        <dbReference type="EMBL" id="EHR41559.1"/>
    </source>
</evidence>
<comment type="subcellular location">
    <subcellularLocation>
        <location evidence="10">Cell inner membrane</location>
    </subcellularLocation>
    <subcellularLocation>
        <location evidence="2">Cell membrane</location>
        <topology evidence="2">Single-pass membrane protein</topology>
    </subcellularLocation>
</comment>
<organism evidence="12 13">
    <name type="scientific">Alishewanella jeotgali KCTC 22429</name>
    <dbReference type="NCBI Taxonomy" id="1129374"/>
    <lineage>
        <taxon>Bacteria</taxon>
        <taxon>Pseudomonadati</taxon>
        <taxon>Pseudomonadota</taxon>
        <taxon>Gammaproteobacteria</taxon>
        <taxon>Alteromonadales</taxon>
        <taxon>Alteromonadaceae</taxon>
        <taxon>Alishewanella</taxon>
    </lineage>
</organism>
<dbReference type="PANTHER" id="PTHR35091">
    <property type="entry name" value="FLAGELLAR PROTEIN FLIL"/>
    <property type="match status" value="1"/>
</dbReference>
<comment type="similarity">
    <text evidence="3 10">Belongs to the FliL family.</text>
</comment>
<evidence type="ECO:0000256" key="2">
    <source>
        <dbReference type="ARBA" id="ARBA00004162"/>
    </source>
</evidence>
<evidence type="ECO:0000256" key="10">
    <source>
        <dbReference type="RuleBase" id="RU364125"/>
    </source>
</evidence>
<keyword evidence="6" id="KW-0812">Transmembrane</keyword>
<keyword evidence="12" id="KW-0966">Cell projection</keyword>
<keyword evidence="8" id="KW-1133">Transmembrane helix</keyword>
<feature type="chain" id="PRO_5003592216" description="Flagellar protein FliL" evidence="11">
    <location>
        <begin position="23"/>
        <end position="134"/>
    </location>
</feature>
<dbReference type="STRING" id="1129374.AJE_05966"/>
<protein>
    <recommendedName>
        <fullName evidence="10">Flagellar protein FliL</fullName>
    </recommendedName>
</protein>